<organism evidence="1 2">
    <name type="scientific">Psychrilyobacter piezotolerans</name>
    <dbReference type="NCBI Taxonomy" id="2293438"/>
    <lineage>
        <taxon>Bacteria</taxon>
        <taxon>Fusobacteriati</taxon>
        <taxon>Fusobacteriota</taxon>
        <taxon>Fusobacteriia</taxon>
        <taxon>Fusobacteriales</taxon>
        <taxon>Fusobacteriaceae</taxon>
        <taxon>Psychrilyobacter</taxon>
    </lineage>
</organism>
<dbReference type="RefSeq" id="WP_114641511.1">
    <property type="nucleotide sequence ID" value="NZ_JAACIO010000004.1"/>
</dbReference>
<dbReference type="Proteomes" id="UP000263486">
    <property type="component" value="Unassembled WGS sequence"/>
</dbReference>
<reference evidence="1 2" key="1">
    <citation type="submission" date="2018-08" db="EMBL/GenBank/DDBJ databases">
        <title>Draft genome sequence of Psychrilyobacter sp. strain SD5 isolated from Black Sea water.</title>
        <authorList>
            <person name="Yadav S."/>
            <person name="Villanueva L."/>
            <person name="Damste J.S.S."/>
        </authorList>
    </citation>
    <scope>NUCLEOTIDE SEQUENCE [LARGE SCALE GENOMIC DNA]</scope>
    <source>
        <strain evidence="1 2">SD5</strain>
    </source>
</reference>
<comment type="caution">
    <text evidence="1">The sequence shown here is derived from an EMBL/GenBank/DDBJ whole genome shotgun (WGS) entry which is preliminary data.</text>
</comment>
<proteinExistence type="predicted"/>
<dbReference type="EMBL" id="QUAJ01000004">
    <property type="protein sequence ID" value="REI42470.1"/>
    <property type="molecule type" value="Genomic_DNA"/>
</dbReference>
<dbReference type="Pfam" id="PF04301">
    <property type="entry name" value="BioG"/>
    <property type="match status" value="1"/>
</dbReference>
<protein>
    <submittedName>
        <fullName evidence="1">DUF452 family protein</fullName>
    </submittedName>
</protein>
<keyword evidence="2" id="KW-1185">Reference proteome</keyword>
<evidence type="ECO:0000313" key="2">
    <source>
        <dbReference type="Proteomes" id="UP000263486"/>
    </source>
</evidence>
<evidence type="ECO:0000313" key="1">
    <source>
        <dbReference type="EMBL" id="REI42470.1"/>
    </source>
</evidence>
<name>A0ABX9KJF8_9FUSO</name>
<sequence>MKLILFFNGWGVPKETFKFLDWDDFEVKIIDLDEKIDLEDLEKYEEIDVIAWSFGVYNASKQLGNLKKISLNKVIAINGGTRAIHRRDGISPMIFNRTLENLDINRYLEFMKNTGLDILEIKDDEVIKKYREILAEFGENYCEIPSIFKYSLISTKDRIFTSRSLVNYYKDTEYKLIEEEHYPFDRWNSWGEILDEF</sequence>
<dbReference type="InterPro" id="IPR007398">
    <property type="entry name" value="BioG"/>
</dbReference>
<accession>A0ABX9KJF8</accession>
<gene>
    <name evidence="1" type="ORF">DYH56_03695</name>
</gene>